<organism evidence="11 12">
    <name type="scientific">Deefgea chitinilytica</name>
    <dbReference type="NCBI Taxonomy" id="570276"/>
    <lineage>
        <taxon>Bacteria</taxon>
        <taxon>Pseudomonadati</taxon>
        <taxon>Pseudomonadota</taxon>
        <taxon>Betaproteobacteria</taxon>
        <taxon>Neisseriales</taxon>
        <taxon>Chitinibacteraceae</taxon>
        <taxon>Deefgea</taxon>
    </lineage>
</organism>
<dbReference type="Proteomes" id="UP001195660">
    <property type="component" value="Unassembled WGS sequence"/>
</dbReference>
<dbReference type="PRINTS" id="PR00260">
    <property type="entry name" value="CHEMTRNSDUCR"/>
</dbReference>
<evidence type="ECO:0000256" key="2">
    <source>
        <dbReference type="ARBA" id="ARBA00022475"/>
    </source>
</evidence>
<dbReference type="Pfam" id="PF00015">
    <property type="entry name" value="MCPsignal"/>
    <property type="match status" value="1"/>
</dbReference>
<dbReference type="RefSeq" id="WP_203571868.1">
    <property type="nucleotide sequence ID" value="NZ_WOFE01000008.1"/>
</dbReference>
<dbReference type="Pfam" id="PF17200">
    <property type="entry name" value="sCache_2"/>
    <property type="match status" value="1"/>
</dbReference>
<dbReference type="PROSITE" id="PS50111">
    <property type="entry name" value="CHEMOTAXIS_TRANSDUC_2"/>
    <property type="match status" value="1"/>
</dbReference>
<accession>A0ABS2CEF9</accession>
<dbReference type="PANTHER" id="PTHR32089">
    <property type="entry name" value="METHYL-ACCEPTING CHEMOTAXIS PROTEIN MCPB"/>
    <property type="match status" value="1"/>
</dbReference>
<gene>
    <name evidence="11" type="ORF">GM173_13255</name>
</gene>
<proteinExistence type="inferred from homology"/>
<sequence>MLFNSILQRWRVSVRLLALCLLAILMLAIMGALSLFDLRQSMLEERQSKVRAQVESAVGVVNYFQNLADRGQLSKEDAQAQAAAALRDVRFEKNEYFFIINTDMVYQMHPIKPELVGKYKGDLRDPNGVMILQDLVAAAKKGGDFSYFHFAKPGAKEPQPKIAYSMLVPAWNWVIATGVYEDDLNAAFIHKLIFASIQLFGLALLLGWVSWIIARSILQQLGGEPRDAMQIMSEVTAGNLQVQINCQHPNSLLASLAMMVQGLRSTLQSVQQHADTLSKQSSQIAQSSNAISQAATKQADATCSMAAAMEELTVSISHISDNSNITEHSSRDATELARTGVSQVRDTTELMEHIARSVSGATLQIQELDGKAKAISGIAAVIKDIAGQTNLLALNAAIEAARAGEQGRGFAVVADEVRKLAERTSTATIDIERMLIAILGETEQVVIVMQAALPEVNRGVELARYVADSLQHIHQGAQSTLEHLQEVASATREQSVASNSIAVRVEDISQMVEETSIAIRHSAENARGVEQIAAELKTMVGRFRI</sequence>
<feature type="transmembrane region" description="Helical" evidence="9">
    <location>
        <begin position="192"/>
        <end position="214"/>
    </location>
</feature>
<comment type="subcellular location">
    <subcellularLocation>
        <location evidence="1">Cell membrane</location>
        <topology evidence="1">Multi-pass membrane protein</topology>
    </subcellularLocation>
</comment>
<reference evidence="11 12" key="1">
    <citation type="submission" date="2019-11" db="EMBL/GenBank/DDBJ databases">
        <title>Novel Deefgea species.</title>
        <authorList>
            <person name="Han J.-H."/>
        </authorList>
    </citation>
    <scope>NUCLEOTIDE SEQUENCE [LARGE SCALE GENOMIC DNA]</scope>
    <source>
        <strain evidence="11 12">LMG 24817</strain>
    </source>
</reference>
<dbReference type="CDD" id="cd11386">
    <property type="entry name" value="MCP_signal"/>
    <property type="match status" value="1"/>
</dbReference>
<dbReference type="PANTHER" id="PTHR32089:SF112">
    <property type="entry name" value="LYSOZYME-LIKE PROTEIN-RELATED"/>
    <property type="match status" value="1"/>
</dbReference>
<evidence type="ECO:0000256" key="7">
    <source>
        <dbReference type="ARBA" id="ARBA00029447"/>
    </source>
</evidence>
<keyword evidence="6 8" id="KW-0807">Transducer</keyword>
<keyword evidence="3 9" id="KW-0812">Transmembrane</keyword>
<dbReference type="SUPFAM" id="SSF58104">
    <property type="entry name" value="Methyl-accepting chemotaxis protein (MCP) signaling domain"/>
    <property type="match status" value="1"/>
</dbReference>
<comment type="similarity">
    <text evidence="7">Belongs to the methyl-accepting chemotaxis (MCP) protein family.</text>
</comment>
<dbReference type="SMART" id="SM00283">
    <property type="entry name" value="MA"/>
    <property type="match status" value="1"/>
</dbReference>
<keyword evidence="4 9" id="KW-1133">Transmembrane helix</keyword>
<dbReference type="InterPro" id="IPR033480">
    <property type="entry name" value="sCache_2"/>
</dbReference>
<dbReference type="InterPro" id="IPR004090">
    <property type="entry name" value="Chemotax_Me-accpt_rcpt"/>
</dbReference>
<evidence type="ECO:0000256" key="3">
    <source>
        <dbReference type="ARBA" id="ARBA00022692"/>
    </source>
</evidence>
<evidence type="ECO:0000256" key="1">
    <source>
        <dbReference type="ARBA" id="ARBA00004651"/>
    </source>
</evidence>
<evidence type="ECO:0000259" key="10">
    <source>
        <dbReference type="PROSITE" id="PS50111"/>
    </source>
</evidence>
<dbReference type="SMART" id="SM01049">
    <property type="entry name" value="Cache_2"/>
    <property type="match status" value="1"/>
</dbReference>
<comment type="caution">
    <text evidence="11">The sequence shown here is derived from an EMBL/GenBank/DDBJ whole genome shotgun (WGS) entry which is preliminary data.</text>
</comment>
<evidence type="ECO:0000256" key="5">
    <source>
        <dbReference type="ARBA" id="ARBA00023136"/>
    </source>
</evidence>
<dbReference type="InterPro" id="IPR004089">
    <property type="entry name" value="MCPsignal_dom"/>
</dbReference>
<evidence type="ECO:0000313" key="11">
    <source>
        <dbReference type="EMBL" id="MBM5572538.1"/>
    </source>
</evidence>
<evidence type="ECO:0000256" key="9">
    <source>
        <dbReference type="SAM" id="Phobius"/>
    </source>
</evidence>
<name>A0ABS2CEF9_9NEIS</name>
<feature type="domain" description="Methyl-accepting transducer" evidence="10">
    <location>
        <begin position="273"/>
        <end position="509"/>
    </location>
</feature>
<keyword evidence="5 9" id="KW-0472">Membrane</keyword>
<evidence type="ECO:0000256" key="8">
    <source>
        <dbReference type="PROSITE-ProRule" id="PRU00284"/>
    </source>
</evidence>
<keyword evidence="12" id="KW-1185">Reference proteome</keyword>
<keyword evidence="2" id="KW-1003">Cell membrane</keyword>
<dbReference type="Gene3D" id="3.30.450.20">
    <property type="entry name" value="PAS domain"/>
    <property type="match status" value="1"/>
</dbReference>
<dbReference type="EMBL" id="WOFE01000008">
    <property type="protein sequence ID" value="MBM5572538.1"/>
    <property type="molecule type" value="Genomic_DNA"/>
</dbReference>
<dbReference type="Gene3D" id="1.10.287.950">
    <property type="entry name" value="Methyl-accepting chemotaxis protein"/>
    <property type="match status" value="1"/>
</dbReference>
<evidence type="ECO:0000256" key="4">
    <source>
        <dbReference type="ARBA" id="ARBA00022989"/>
    </source>
</evidence>
<evidence type="ECO:0000313" key="12">
    <source>
        <dbReference type="Proteomes" id="UP001195660"/>
    </source>
</evidence>
<feature type="transmembrane region" description="Helical" evidence="9">
    <location>
        <begin position="162"/>
        <end position="180"/>
    </location>
</feature>
<evidence type="ECO:0000256" key="6">
    <source>
        <dbReference type="ARBA" id="ARBA00023224"/>
    </source>
</evidence>
<feature type="transmembrane region" description="Helical" evidence="9">
    <location>
        <begin position="12"/>
        <end position="36"/>
    </location>
</feature>
<protein>
    <submittedName>
        <fullName evidence="11">Methyl-accepting chemotaxis protein</fullName>
    </submittedName>
</protein>